<proteinExistence type="predicted"/>
<dbReference type="AlphaFoldDB" id="A0A653A7E7"/>
<dbReference type="EMBL" id="UPXX01000027">
    <property type="protein sequence ID" value="VBB43930.1"/>
    <property type="molecule type" value="Genomic_DNA"/>
</dbReference>
<gene>
    <name evidence="1" type="ORF">TRIP_B330114</name>
</gene>
<organism evidence="1">
    <name type="scientific">Uncultured Desulfatiglans sp</name>
    <dbReference type="NCBI Taxonomy" id="1748965"/>
    <lineage>
        <taxon>Bacteria</taxon>
        <taxon>Pseudomonadati</taxon>
        <taxon>Thermodesulfobacteriota</taxon>
        <taxon>Desulfobacteria</taxon>
        <taxon>Desulfatiglandales</taxon>
        <taxon>Desulfatiglandaceae</taxon>
        <taxon>Desulfatiglans</taxon>
        <taxon>environmental samples</taxon>
    </lineage>
</organism>
<sequence length="71" mass="7889">MKIAELLAGKKNGEQVTIDGLTIPVAVLKALEKEGYQHATLFKDNRTFACWGDACSACFTQESLRERTRSK</sequence>
<accession>A0A653A7E7</accession>
<reference evidence="1" key="1">
    <citation type="submission" date="2018-07" db="EMBL/GenBank/DDBJ databases">
        <authorList>
            <consortium name="Genoscope - CEA"/>
            <person name="William W."/>
        </authorList>
    </citation>
    <scope>NUCLEOTIDE SEQUENCE</scope>
    <source>
        <strain evidence="1">IK1</strain>
    </source>
</reference>
<evidence type="ECO:0000313" key="1">
    <source>
        <dbReference type="EMBL" id="VBB43930.1"/>
    </source>
</evidence>
<name>A0A653A7E7_UNCDX</name>
<protein>
    <submittedName>
        <fullName evidence="1">Uncharacterized protein</fullName>
    </submittedName>
</protein>